<accession>A0AAW0E0F5</accession>
<dbReference type="InterPro" id="IPR037045">
    <property type="entry name" value="S8pro/Inhibitor_I9_sf"/>
</dbReference>
<dbReference type="GO" id="GO:0004866">
    <property type="term" value="F:endopeptidase inhibitor activity"/>
    <property type="evidence" value="ECO:0007669"/>
    <property type="project" value="TreeGrafter"/>
</dbReference>
<keyword evidence="3" id="KW-0378">Hydrolase</keyword>
<proteinExistence type="inferred from homology"/>
<dbReference type="InterPro" id="IPR010259">
    <property type="entry name" value="S8pro/Inhibitor_I9"/>
</dbReference>
<evidence type="ECO:0000256" key="1">
    <source>
        <dbReference type="ARBA" id="ARBA00038069"/>
    </source>
</evidence>
<sequence length="79" mass="8554">MSGKYIVVFKASASQDKINEFMSTVKDEGGEIGHTYDGTVMKGFSATLNEKTLTKFNSLQADADSPIDFIEPDGVVTTQ</sequence>
<dbReference type="Gene3D" id="3.30.70.80">
    <property type="entry name" value="Peptidase S8 propeptide/proteinase inhibitor I9"/>
    <property type="match status" value="1"/>
</dbReference>
<dbReference type="PANTHER" id="PTHR28288:SF2">
    <property type="entry name" value="PROTEASE B INHIBITOR 2"/>
    <property type="match status" value="1"/>
</dbReference>
<name>A0AAW0E0F5_9AGAR</name>
<protein>
    <submittedName>
        <fullName evidence="3">Protease propeptide/inhibitor</fullName>
    </submittedName>
</protein>
<dbReference type="GO" id="GO:0008233">
    <property type="term" value="F:peptidase activity"/>
    <property type="evidence" value="ECO:0007669"/>
    <property type="project" value="UniProtKB-KW"/>
</dbReference>
<dbReference type="GO" id="GO:0006508">
    <property type="term" value="P:proteolysis"/>
    <property type="evidence" value="ECO:0007669"/>
    <property type="project" value="UniProtKB-KW"/>
</dbReference>
<evidence type="ECO:0000313" key="4">
    <source>
        <dbReference type="Proteomes" id="UP001362999"/>
    </source>
</evidence>
<evidence type="ECO:0000259" key="2">
    <source>
        <dbReference type="Pfam" id="PF05922"/>
    </source>
</evidence>
<keyword evidence="3" id="KW-0645">Protease</keyword>
<gene>
    <name evidence="3" type="ORF">R3P38DRAFT_3168702</name>
</gene>
<dbReference type="GO" id="GO:0042144">
    <property type="term" value="P:vacuole fusion, non-autophagic"/>
    <property type="evidence" value="ECO:0007669"/>
    <property type="project" value="TreeGrafter"/>
</dbReference>
<dbReference type="SUPFAM" id="SSF54897">
    <property type="entry name" value="Protease propeptides/inhibitors"/>
    <property type="match status" value="1"/>
</dbReference>
<evidence type="ECO:0000313" key="3">
    <source>
        <dbReference type="EMBL" id="KAK7057194.1"/>
    </source>
</evidence>
<dbReference type="Pfam" id="PF05922">
    <property type="entry name" value="Inhibitor_I9"/>
    <property type="match status" value="1"/>
</dbReference>
<dbReference type="InterPro" id="IPR052471">
    <property type="entry name" value="PBI_I9"/>
</dbReference>
<dbReference type="Proteomes" id="UP001362999">
    <property type="component" value="Unassembled WGS sequence"/>
</dbReference>
<comment type="similarity">
    <text evidence="1">Belongs to the protease inhibitor I9 family.</text>
</comment>
<feature type="domain" description="Inhibitor I9" evidence="2">
    <location>
        <begin position="4"/>
        <end position="56"/>
    </location>
</feature>
<organism evidence="3 4">
    <name type="scientific">Favolaschia claudopus</name>
    <dbReference type="NCBI Taxonomy" id="2862362"/>
    <lineage>
        <taxon>Eukaryota</taxon>
        <taxon>Fungi</taxon>
        <taxon>Dikarya</taxon>
        <taxon>Basidiomycota</taxon>
        <taxon>Agaricomycotina</taxon>
        <taxon>Agaricomycetes</taxon>
        <taxon>Agaricomycetidae</taxon>
        <taxon>Agaricales</taxon>
        <taxon>Marasmiineae</taxon>
        <taxon>Mycenaceae</taxon>
        <taxon>Favolaschia</taxon>
    </lineage>
</organism>
<comment type="caution">
    <text evidence="3">The sequence shown here is derived from an EMBL/GenBank/DDBJ whole genome shotgun (WGS) entry which is preliminary data.</text>
</comment>
<keyword evidence="4" id="KW-1185">Reference proteome</keyword>
<dbReference type="PANTHER" id="PTHR28288">
    <property type="entry name" value="PROTEASE B INHIBITOR 2"/>
    <property type="match status" value="1"/>
</dbReference>
<reference evidence="3 4" key="1">
    <citation type="journal article" date="2024" name="J Genomics">
        <title>Draft genome sequencing and assembly of Favolaschia claudopus CIRM-BRFM 2984 isolated from oak limbs.</title>
        <authorList>
            <person name="Navarro D."/>
            <person name="Drula E."/>
            <person name="Chaduli D."/>
            <person name="Cazenave R."/>
            <person name="Ahrendt S."/>
            <person name="Wang J."/>
            <person name="Lipzen A."/>
            <person name="Daum C."/>
            <person name="Barry K."/>
            <person name="Grigoriev I.V."/>
            <person name="Favel A."/>
            <person name="Rosso M.N."/>
            <person name="Martin F."/>
        </authorList>
    </citation>
    <scope>NUCLEOTIDE SEQUENCE [LARGE SCALE GENOMIC DNA]</scope>
    <source>
        <strain evidence="3 4">CIRM-BRFM 2984</strain>
    </source>
</reference>
<dbReference type="EMBL" id="JAWWNJ010000004">
    <property type="protein sequence ID" value="KAK7057194.1"/>
    <property type="molecule type" value="Genomic_DNA"/>
</dbReference>
<dbReference type="AlphaFoldDB" id="A0AAW0E0F5"/>